<keyword evidence="9" id="KW-1185">Reference proteome</keyword>
<dbReference type="PANTHER" id="PTHR43133">
    <property type="entry name" value="RNA POLYMERASE ECF-TYPE SIGMA FACTO"/>
    <property type="match status" value="1"/>
</dbReference>
<reference evidence="8 9" key="1">
    <citation type="journal article" date="2019" name="Emerg. Microbes Infect.">
        <title>Comprehensive subspecies identification of 175 nontuberculous mycobacteria species based on 7547 genomic profiles.</title>
        <authorList>
            <person name="Matsumoto Y."/>
            <person name="Kinjo T."/>
            <person name="Motooka D."/>
            <person name="Nabeya D."/>
            <person name="Jung N."/>
            <person name="Uechi K."/>
            <person name="Horii T."/>
            <person name="Iida T."/>
            <person name="Fujita J."/>
            <person name="Nakamura S."/>
        </authorList>
    </citation>
    <scope>NUCLEOTIDE SEQUENCE [LARGE SCALE GENOMIC DNA]</scope>
    <source>
        <strain evidence="8 9">JCM 12603</strain>
    </source>
</reference>
<protein>
    <submittedName>
        <fullName evidence="8">RNA polymerase sigma24 factor</fullName>
    </submittedName>
</protein>
<dbReference type="InterPro" id="IPR013249">
    <property type="entry name" value="RNA_pol_sigma70_r4_t2"/>
</dbReference>
<dbReference type="InterPro" id="IPR014284">
    <property type="entry name" value="RNA_pol_sigma-70_dom"/>
</dbReference>
<accession>A0A6N4V7I9</accession>
<dbReference type="RefSeq" id="WP_235682457.1">
    <property type="nucleotide sequence ID" value="NZ_AP022570.1"/>
</dbReference>
<evidence type="ECO:0000256" key="4">
    <source>
        <dbReference type="ARBA" id="ARBA00023125"/>
    </source>
</evidence>
<comment type="similarity">
    <text evidence="1">Belongs to the sigma-70 factor family. ECF subfamily.</text>
</comment>
<dbReference type="GO" id="GO:0006352">
    <property type="term" value="P:DNA-templated transcription initiation"/>
    <property type="evidence" value="ECO:0007669"/>
    <property type="project" value="InterPro"/>
</dbReference>
<dbReference type="InterPro" id="IPR013325">
    <property type="entry name" value="RNA_pol_sigma_r2"/>
</dbReference>
<evidence type="ECO:0000256" key="2">
    <source>
        <dbReference type="ARBA" id="ARBA00023015"/>
    </source>
</evidence>
<proteinExistence type="inferred from homology"/>
<dbReference type="InterPro" id="IPR007627">
    <property type="entry name" value="RNA_pol_sigma70_r2"/>
</dbReference>
<dbReference type="AlphaFoldDB" id="A0A6N4V7I9"/>
<evidence type="ECO:0000313" key="8">
    <source>
        <dbReference type="EMBL" id="BBX50100.1"/>
    </source>
</evidence>
<dbReference type="SUPFAM" id="SSF88659">
    <property type="entry name" value="Sigma3 and sigma4 domains of RNA polymerase sigma factors"/>
    <property type="match status" value="1"/>
</dbReference>
<keyword evidence="4" id="KW-0238">DNA-binding</keyword>
<dbReference type="NCBIfam" id="TIGR02937">
    <property type="entry name" value="sigma70-ECF"/>
    <property type="match status" value="1"/>
</dbReference>
<dbReference type="Gene3D" id="1.10.10.10">
    <property type="entry name" value="Winged helix-like DNA-binding domain superfamily/Winged helix DNA-binding domain"/>
    <property type="match status" value="1"/>
</dbReference>
<evidence type="ECO:0000259" key="6">
    <source>
        <dbReference type="Pfam" id="PF04542"/>
    </source>
</evidence>
<evidence type="ECO:0000259" key="7">
    <source>
        <dbReference type="Pfam" id="PF08281"/>
    </source>
</evidence>
<dbReference type="GO" id="GO:0003677">
    <property type="term" value="F:DNA binding"/>
    <property type="evidence" value="ECO:0007669"/>
    <property type="project" value="UniProtKB-KW"/>
</dbReference>
<gene>
    <name evidence="8" type="primary">rpoE_2</name>
    <name evidence="8" type="ORF">MPOR_11260</name>
</gene>
<dbReference type="Pfam" id="PF08281">
    <property type="entry name" value="Sigma70_r4_2"/>
    <property type="match status" value="1"/>
</dbReference>
<dbReference type="InterPro" id="IPR039425">
    <property type="entry name" value="RNA_pol_sigma-70-like"/>
</dbReference>
<feature type="domain" description="RNA polymerase sigma-70 region 2" evidence="6">
    <location>
        <begin position="27"/>
        <end position="89"/>
    </location>
</feature>
<feature type="domain" description="RNA polymerase sigma factor 70 region 4 type 2" evidence="7">
    <location>
        <begin position="151"/>
        <end position="199"/>
    </location>
</feature>
<dbReference type="Pfam" id="PF04542">
    <property type="entry name" value="Sigma70_r2"/>
    <property type="match status" value="1"/>
</dbReference>
<name>A0A6N4V7I9_9MYCO</name>
<keyword evidence="3" id="KW-0731">Sigma factor</keyword>
<evidence type="ECO:0000256" key="1">
    <source>
        <dbReference type="ARBA" id="ARBA00010641"/>
    </source>
</evidence>
<dbReference type="CDD" id="cd06171">
    <property type="entry name" value="Sigma70_r4"/>
    <property type="match status" value="1"/>
</dbReference>
<dbReference type="Proteomes" id="UP000466785">
    <property type="component" value="Chromosome"/>
</dbReference>
<sequence length="212" mass="23533">MTTATPADEEKLVAALRARDEAVFAALVDRHTPSMLRVARGYVASREIAEEVVQEAWIALLKGIDGFEGRSSVRTWLFTVLINIARTRGARERKDRDMQVVAFTGGSVDPARFRGGADEWPGHWRDDGMPVAFPESPEGAVLGGELMDVARRELDKLPERQRVVVTLRDVLDLDSAEVCALLDISVANQRVLLHRGRTAVRQALENYLKDVS</sequence>
<evidence type="ECO:0000256" key="5">
    <source>
        <dbReference type="ARBA" id="ARBA00023163"/>
    </source>
</evidence>
<dbReference type="Gene3D" id="1.10.1740.10">
    <property type="match status" value="1"/>
</dbReference>
<dbReference type="GO" id="GO:0016987">
    <property type="term" value="F:sigma factor activity"/>
    <property type="evidence" value="ECO:0007669"/>
    <property type="project" value="UniProtKB-KW"/>
</dbReference>
<keyword evidence="5" id="KW-0804">Transcription</keyword>
<keyword evidence="2" id="KW-0805">Transcription regulation</keyword>
<dbReference type="PANTHER" id="PTHR43133:SF53">
    <property type="entry name" value="ECF RNA POLYMERASE SIGMA-E FACTOR"/>
    <property type="match status" value="1"/>
</dbReference>
<organism evidence="8 9">
    <name type="scientific">Mycolicibacterium poriferae</name>
    <dbReference type="NCBI Taxonomy" id="39694"/>
    <lineage>
        <taxon>Bacteria</taxon>
        <taxon>Bacillati</taxon>
        <taxon>Actinomycetota</taxon>
        <taxon>Actinomycetes</taxon>
        <taxon>Mycobacteriales</taxon>
        <taxon>Mycobacteriaceae</taxon>
        <taxon>Mycolicibacterium</taxon>
    </lineage>
</organism>
<dbReference type="EMBL" id="AP022570">
    <property type="protein sequence ID" value="BBX50100.1"/>
    <property type="molecule type" value="Genomic_DNA"/>
</dbReference>
<dbReference type="InterPro" id="IPR036388">
    <property type="entry name" value="WH-like_DNA-bd_sf"/>
</dbReference>
<dbReference type="KEGG" id="mpof:MPOR_11260"/>
<dbReference type="InterPro" id="IPR013324">
    <property type="entry name" value="RNA_pol_sigma_r3/r4-like"/>
</dbReference>
<dbReference type="SUPFAM" id="SSF88946">
    <property type="entry name" value="Sigma2 domain of RNA polymerase sigma factors"/>
    <property type="match status" value="1"/>
</dbReference>
<evidence type="ECO:0000313" key="9">
    <source>
        <dbReference type="Proteomes" id="UP000466785"/>
    </source>
</evidence>
<evidence type="ECO:0000256" key="3">
    <source>
        <dbReference type="ARBA" id="ARBA00023082"/>
    </source>
</evidence>